<comment type="caution">
    <text evidence="1">The sequence shown here is derived from an EMBL/GenBank/DDBJ whole genome shotgun (WGS) entry which is preliminary data.</text>
</comment>
<protein>
    <submittedName>
        <fullName evidence="1">Uncharacterized protein</fullName>
    </submittedName>
</protein>
<dbReference type="EMBL" id="AEAI01002309">
    <property type="protein sequence ID" value="EGH47547.1"/>
    <property type="molecule type" value="Genomic_DNA"/>
</dbReference>
<dbReference type="HOGENOM" id="CLU_3256673_0_0_6"/>
<dbReference type="BioCyc" id="PSYR629263:G11X0-6685-MONOMER"/>
<keyword evidence="2" id="KW-1185">Reference proteome</keyword>
<proteinExistence type="predicted"/>
<accession>F3GKE4</accession>
<evidence type="ECO:0000313" key="2">
    <source>
        <dbReference type="Proteomes" id="UP000004986"/>
    </source>
</evidence>
<name>F3GKE4_PSESJ</name>
<sequence>MAESVRHADDLRRSLMSQRMSQGISLAHGISQPMQMAGMDYR</sequence>
<evidence type="ECO:0000313" key="1">
    <source>
        <dbReference type="EMBL" id="EGH47547.1"/>
    </source>
</evidence>
<reference evidence="1 2" key="1">
    <citation type="journal article" date="2011" name="PLoS Pathog.">
        <title>Dynamic evolution of pathogenicity revealed by sequencing and comparative genomics of 19 Pseudomonas syringae isolates.</title>
        <authorList>
            <person name="Baltrus D.A."/>
            <person name="Nishimura M.T."/>
            <person name="Romanchuk A."/>
            <person name="Chang J.H."/>
            <person name="Mukhtar M.S."/>
            <person name="Cherkis K."/>
            <person name="Roach J."/>
            <person name="Grant S.R."/>
            <person name="Jones C.D."/>
            <person name="Dangl J.L."/>
        </authorList>
    </citation>
    <scope>NUCLEOTIDE SEQUENCE [LARGE SCALE GENOMIC DNA]</scope>
    <source>
        <strain evidence="1 2">1704B</strain>
    </source>
</reference>
<dbReference type="AlphaFoldDB" id="F3GKE4"/>
<dbReference type="Proteomes" id="UP000004986">
    <property type="component" value="Unassembled WGS sequence"/>
</dbReference>
<gene>
    <name evidence="1" type="ORF">PSYPI_36864</name>
</gene>
<organism evidence="1 2">
    <name type="scientific">Pseudomonas syringae pv. pisi str. 1704B</name>
    <dbReference type="NCBI Taxonomy" id="629263"/>
    <lineage>
        <taxon>Bacteria</taxon>
        <taxon>Pseudomonadati</taxon>
        <taxon>Pseudomonadota</taxon>
        <taxon>Gammaproteobacteria</taxon>
        <taxon>Pseudomonadales</taxon>
        <taxon>Pseudomonadaceae</taxon>
        <taxon>Pseudomonas</taxon>
        <taxon>Pseudomonas syringae</taxon>
    </lineage>
</organism>